<comment type="function">
    <text evidence="1">Potential calcium-dependent cell-adhesion protein. May be involved in the establishment and maintenance of specific neuronal connections in the brain.</text>
</comment>
<dbReference type="InterPro" id="IPR015919">
    <property type="entry name" value="Cadherin-like_sf"/>
</dbReference>
<reference evidence="14" key="1">
    <citation type="thesis" date="2020" institute="ProQuest LLC" country="789 East Eisenhower Parkway, Ann Arbor, MI, USA">
        <title>Comparative Genomics and Chromosome Evolution.</title>
        <authorList>
            <person name="Mudd A.B."/>
        </authorList>
    </citation>
    <scope>NUCLEOTIDE SEQUENCE</scope>
    <source>
        <strain evidence="14">Female2</strain>
        <tissue evidence="14">Blood</tissue>
    </source>
</reference>
<evidence type="ECO:0000313" key="14">
    <source>
        <dbReference type="EMBL" id="KAG8439062.1"/>
    </source>
</evidence>
<sequence>MIPEESKHGTFVGRIAQDLGLQISDINSRRPRIITKDGSNYFQVNLQNGILFVNRVIDREELCPEINICIVQLEVILDKPVQVHHINVEIEDINDNYPVFSSNEFKLQISEVRQTGSFFPLEGAVDADIGTNSITGYELNPNDYFALDVQSYTHKSKSVKLVLKKPLDREQTPIHNITLIAFDSGKPKLSGTAQLLITVEDVNDNAPVFDQAIYRASLLENAIKGTFVIKVNAVDLDEGENSKITYAFNKLVPSTVRSVFNIEEKTGIIRVIGHIDFEKQNIYEIAVEAIDKGPKVMAGHCMVLVNIMDVNDNPPELTVTSLSVPVSEDSPPGTVVAVISVYDRDSDENGKVNCHISPNVPFKITTTVKEYYSLIVNGPLDRERTSAYNLTITATDEGSPSLSITKSIQIQISDVNDNPPSFQQISHVISIKENNPPGSHIYTLSATDSDTSQNSFITYSLTDGSIDGIPISSYISINPENG</sequence>
<dbReference type="PANTHER" id="PTHR24028:SF133">
    <property type="entry name" value="PROTOCADHERIN ALPHA-4"/>
    <property type="match status" value="1"/>
</dbReference>
<keyword evidence="3" id="KW-1003">Cell membrane</keyword>
<dbReference type="GO" id="GO:0005509">
    <property type="term" value="F:calcium ion binding"/>
    <property type="evidence" value="ECO:0007669"/>
    <property type="project" value="UniProtKB-UniRule"/>
</dbReference>
<dbReference type="EMBL" id="JAACNH010000006">
    <property type="protein sequence ID" value="KAG8439062.1"/>
    <property type="molecule type" value="Genomic_DNA"/>
</dbReference>
<name>A0A8T2J438_9PIPI</name>
<dbReference type="FunFam" id="2.60.40.60:FF:000007">
    <property type="entry name" value="Protocadherin alpha 2"/>
    <property type="match status" value="1"/>
</dbReference>
<dbReference type="InterPro" id="IPR050174">
    <property type="entry name" value="Protocadherin/Cadherin-CA"/>
</dbReference>
<evidence type="ECO:0000256" key="10">
    <source>
        <dbReference type="ARBA" id="ARBA00023136"/>
    </source>
</evidence>
<dbReference type="PROSITE" id="PS50268">
    <property type="entry name" value="CADHERIN_2"/>
    <property type="match status" value="5"/>
</dbReference>
<keyword evidence="11" id="KW-0325">Glycoprotein</keyword>
<dbReference type="AlphaFoldDB" id="A0A8T2J438"/>
<evidence type="ECO:0000256" key="3">
    <source>
        <dbReference type="ARBA" id="ARBA00022475"/>
    </source>
</evidence>
<dbReference type="SUPFAM" id="SSF49313">
    <property type="entry name" value="Cadherin-like"/>
    <property type="match status" value="5"/>
</dbReference>
<feature type="domain" description="Cadherin" evidence="13">
    <location>
        <begin position="101"/>
        <end position="209"/>
    </location>
</feature>
<dbReference type="InterPro" id="IPR002126">
    <property type="entry name" value="Cadherin-like_dom"/>
</dbReference>
<keyword evidence="10" id="KW-0472">Membrane</keyword>
<dbReference type="FunFam" id="2.60.40.60:FF:000129">
    <property type="entry name" value="protocadherin alpha-C2 isoform X1"/>
    <property type="match status" value="1"/>
</dbReference>
<evidence type="ECO:0000256" key="11">
    <source>
        <dbReference type="ARBA" id="ARBA00023180"/>
    </source>
</evidence>
<feature type="domain" description="Cadherin" evidence="13">
    <location>
        <begin position="423"/>
        <end position="482"/>
    </location>
</feature>
<evidence type="ECO:0000256" key="8">
    <source>
        <dbReference type="ARBA" id="ARBA00022889"/>
    </source>
</evidence>
<feature type="domain" description="Cadherin" evidence="13">
    <location>
        <begin position="210"/>
        <end position="317"/>
    </location>
</feature>
<dbReference type="Pfam" id="PF00028">
    <property type="entry name" value="Cadherin"/>
    <property type="match status" value="3"/>
</dbReference>
<evidence type="ECO:0000256" key="5">
    <source>
        <dbReference type="ARBA" id="ARBA00022729"/>
    </source>
</evidence>
<accession>A0A8T2J438</accession>
<keyword evidence="6" id="KW-0677">Repeat</keyword>
<dbReference type="InterPro" id="IPR020894">
    <property type="entry name" value="Cadherin_CS"/>
</dbReference>
<keyword evidence="15" id="KW-1185">Reference proteome</keyword>
<dbReference type="Proteomes" id="UP000812440">
    <property type="component" value="Chromosome 3"/>
</dbReference>
<keyword evidence="4" id="KW-0812">Transmembrane</keyword>
<dbReference type="PANTHER" id="PTHR24028">
    <property type="entry name" value="CADHERIN-87A"/>
    <property type="match status" value="1"/>
</dbReference>
<dbReference type="Gene3D" id="2.60.40.60">
    <property type="entry name" value="Cadherins"/>
    <property type="match status" value="5"/>
</dbReference>
<evidence type="ECO:0000256" key="1">
    <source>
        <dbReference type="ARBA" id="ARBA00003436"/>
    </source>
</evidence>
<evidence type="ECO:0000256" key="7">
    <source>
        <dbReference type="ARBA" id="ARBA00022837"/>
    </source>
</evidence>
<dbReference type="PROSITE" id="PS00232">
    <property type="entry name" value="CADHERIN_1"/>
    <property type="match status" value="2"/>
</dbReference>
<evidence type="ECO:0000256" key="4">
    <source>
        <dbReference type="ARBA" id="ARBA00022692"/>
    </source>
</evidence>
<dbReference type="GO" id="GO:0007156">
    <property type="term" value="P:homophilic cell adhesion via plasma membrane adhesion molecules"/>
    <property type="evidence" value="ECO:0007669"/>
    <property type="project" value="InterPro"/>
</dbReference>
<dbReference type="FunFam" id="2.60.40.60:FF:000006">
    <property type="entry name" value="Protocadherin alpha 2"/>
    <property type="match status" value="1"/>
</dbReference>
<keyword evidence="9" id="KW-1133">Transmembrane helix</keyword>
<dbReference type="InterPro" id="IPR013164">
    <property type="entry name" value="Cadherin_N"/>
</dbReference>
<feature type="domain" description="Cadherin" evidence="13">
    <location>
        <begin position="318"/>
        <end position="422"/>
    </location>
</feature>
<evidence type="ECO:0000256" key="6">
    <source>
        <dbReference type="ARBA" id="ARBA00022737"/>
    </source>
</evidence>
<comment type="caution">
    <text evidence="14">The sequence shown here is derived from an EMBL/GenBank/DDBJ whole genome shotgun (WGS) entry which is preliminary data.</text>
</comment>
<protein>
    <recommendedName>
        <fullName evidence="13">Cadherin domain-containing protein</fullName>
    </recommendedName>
</protein>
<keyword evidence="8" id="KW-0130">Cell adhesion</keyword>
<dbReference type="CDD" id="cd11304">
    <property type="entry name" value="Cadherin_repeat"/>
    <property type="match status" value="5"/>
</dbReference>
<evidence type="ECO:0000256" key="9">
    <source>
        <dbReference type="ARBA" id="ARBA00022989"/>
    </source>
</evidence>
<dbReference type="GO" id="GO:0005886">
    <property type="term" value="C:plasma membrane"/>
    <property type="evidence" value="ECO:0007669"/>
    <property type="project" value="UniProtKB-SubCell"/>
</dbReference>
<dbReference type="FunFam" id="2.60.40.60:FF:000002">
    <property type="entry name" value="Protocadherin alpha 2"/>
    <property type="match status" value="1"/>
</dbReference>
<evidence type="ECO:0000256" key="12">
    <source>
        <dbReference type="PROSITE-ProRule" id="PRU00043"/>
    </source>
</evidence>
<feature type="non-terminal residue" evidence="14">
    <location>
        <position position="482"/>
    </location>
</feature>
<dbReference type="PRINTS" id="PR00205">
    <property type="entry name" value="CADHERIN"/>
</dbReference>
<comment type="subcellular location">
    <subcellularLocation>
        <location evidence="2">Cell membrane</location>
        <topology evidence="2">Single-pass type I membrane protein</topology>
    </subcellularLocation>
</comment>
<keyword evidence="7 12" id="KW-0106">Calcium</keyword>
<evidence type="ECO:0000259" key="13">
    <source>
        <dbReference type="PROSITE" id="PS50268"/>
    </source>
</evidence>
<evidence type="ECO:0000256" key="2">
    <source>
        <dbReference type="ARBA" id="ARBA00004251"/>
    </source>
</evidence>
<keyword evidence="5" id="KW-0732">Signal</keyword>
<proteinExistence type="predicted"/>
<dbReference type="OrthoDB" id="6252479at2759"/>
<evidence type="ECO:0000313" key="15">
    <source>
        <dbReference type="Proteomes" id="UP000812440"/>
    </source>
</evidence>
<organism evidence="14 15">
    <name type="scientific">Hymenochirus boettgeri</name>
    <name type="common">Congo dwarf clawed frog</name>
    <dbReference type="NCBI Taxonomy" id="247094"/>
    <lineage>
        <taxon>Eukaryota</taxon>
        <taxon>Metazoa</taxon>
        <taxon>Chordata</taxon>
        <taxon>Craniata</taxon>
        <taxon>Vertebrata</taxon>
        <taxon>Euteleostomi</taxon>
        <taxon>Amphibia</taxon>
        <taxon>Batrachia</taxon>
        <taxon>Anura</taxon>
        <taxon>Pipoidea</taxon>
        <taxon>Pipidae</taxon>
        <taxon>Pipinae</taxon>
        <taxon>Hymenochirus</taxon>
    </lineage>
</organism>
<dbReference type="Pfam" id="PF08266">
    <property type="entry name" value="Cadherin_2"/>
    <property type="match status" value="1"/>
</dbReference>
<feature type="domain" description="Cadherin" evidence="13">
    <location>
        <begin position="2"/>
        <end position="100"/>
    </location>
</feature>
<gene>
    <name evidence="14" type="ORF">GDO86_005315</name>
</gene>
<dbReference type="SMART" id="SM00112">
    <property type="entry name" value="CA"/>
    <property type="match status" value="4"/>
</dbReference>